<evidence type="ECO:0000256" key="3">
    <source>
        <dbReference type="ARBA" id="ARBA00022692"/>
    </source>
</evidence>
<dbReference type="InterPro" id="IPR010432">
    <property type="entry name" value="RDD"/>
</dbReference>
<feature type="transmembrane region" description="Helical" evidence="6">
    <location>
        <begin position="91"/>
        <end position="120"/>
    </location>
</feature>
<dbReference type="OrthoDB" id="1787043at2"/>
<protein>
    <submittedName>
        <fullName evidence="8">RDD family protein</fullName>
    </submittedName>
</protein>
<name>A0A2S5GBQ1_9BACL</name>
<sequence>MKNEINPAGFWVRFFASILDNLIVFLPLSILVYFITDHIPYYSEEFWSWNLLYYVYLVAIPLMWSGYVIGKKIMGIKIKRMDGEKLTLFNMVLREIVSLFLLSYITFGVSMIVSVFLVIFREDKRGIHDLIAGTRVVHVN</sequence>
<dbReference type="GO" id="GO:0005886">
    <property type="term" value="C:plasma membrane"/>
    <property type="evidence" value="ECO:0007669"/>
    <property type="project" value="UniProtKB-SubCell"/>
</dbReference>
<evidence type="ECO:0000313" key="9">
    <source>
        <dbReference type="Proteomes" id="UP000239047"/>
    </source>
</evidence>
<dbReference type="AlphaFoldDB" id="A0A2S5GBQ1"/>
<feature type="transmembrane region" description="Helical" evidence="6">
    <location>
        <begin position="51"/>
        <end position="70"/>
    </location>
</feature>
<dbReference type="Pfam" id="PF06271">
    <property type="entry name" value="RDD"/>
    <property type="match status" value="1"/>
</dbReference>
<evidence type="ECO:0000256" key="5">
    <source>
        <dbReference type="ARBA" id="ARBA00023136"/>
    </source>
</evidence>
<evidence type="ECO:0000256" key="4">
    <source>
        <dbReference type="ARBA" id="ARBA00022989"/>
    </source>
</evidence>
<comment type="caution">
    <text evidence="8">The sequence shown here is derived from an EMBL/GenBank/DDBJ whole genome shotgun (WGS) entry which is preliminary data.</text>
</comment>
<keyword evidence="5 6" id="KW-0472">Membrane</keyword>
<dbReference type="Proteomes" id="UP000239047">
    <property type="component" value="Unassembled WGS sequence"/>
</dbReference>
<feature type="domain" description="RDD" evidence="7">
    <location>
        <begin position="7"/>
        <end position="133"/>
    </location>
</feature>
<organism evidence="8 9">
    <name type="scientific">Jeotgalibacillus proteolyticus</name>
    <dbReference type="NCBI Taxonomy" id="2082395"/>
    <lineage>
        <taxon>Bacteria</taxon>
        <taxon>Bacillati</taxon>
        <taxon>Bacillota</taxon>
        <taxon>Bacilli</taxon>
        <taxon>Bacillales</taxon>
        <taxon>Caryophanaceae</taxon>
        <taxon>Jeotgalibacillus</taxon>
    </lineage>
</organism>
<keyword evidence="3 6" id="KW-0812">Transmembrane</keyword>
<dbReference type="RefSeq" id="WP_104058376.1">
    <property type="nucleotide sequence ID" value="NZ_PREZ01000004.1"/>
</dbReference>
<comment type="subcellular location">
    <subcellularLocation>
        <location evidence="1">Cell membrane</location>
        <topology evidence="1">Multi-pass membrane protein</topology>
    </subcellularLocation>
</comment>
<evidence type="ECO:0000259" key="7">
    <source>
        <dbReference type="Pfam" id="PF06271"/>
    </source>
</evidence>
<evidence type="ECO:0000256" key="1">
    <source>
        <dbReference type="ARBA" id="ARBA00004651"/>
    </source>
</evidence>
<proteinExistence type="predicted"/>
<accession>A0A2S5GBQ1</accession>
<evidence type="ECO:0000256" key="6">
    <source>
        <dbReference type="SAM" id="Phobius"/>
    </source>
</evidence>
<dbReference type="EMBL" id="PREZ01000004">
    <property type="protein sequence ID" value="PPA70426.1"/>
    <property type="molecule type" value="Genomic_DNA"/>
</dbReference>
<dbReference type="PANTHER" id="PTHR36115:SF9">
    <property type="entry name" value="LMO1584 PROTEIN"/>
    <property type="match status" value="1"/>
</dbReference>
<evidence type="ECO:0000256" key="2">
    <source>
        <dbReference type="ARBA" id="ARBA00022475"/>
    </source>
</evidence>
<evidence type="ECO:0000313" key="8">
    <source>
        <dbReference type="EMBL" id="PPA70426.1"/>
    </source>
</evidence>
<dbReference type="PANTHER" id="PTHR36115">
    <property type="entry name" value="PROLINE-RICH ANTIGEN HOMOLOG-RELATED"/>
    <property type="match status" value="1"/>
</dbReference>
<feature type="transmembrane region" description="Helical" evidence="6">
    <location>
        <begin position="12"/>
        <end position="36"/>
    </location>
</feature>
<keyword evidence="4 6" id="KW-1133">Transmembrane helix</keyword>
<gene>
    <name evidence="8" type="ORF">C4B60_12695</name>
</gene>
<dbReference type="InterPro" id="IPR051791">
    <property type="entry name" value="Pra-immunoreactive"/>
</dbReference>
<keyword evidence="9" id="KW-1185">Reference proteome</keyword>
<reference evidence="8 9" key="1">
    <citation type="submission" date="2018-02" db="EMBL/GenBank/DDBJ databases">
        <title>Jeotgalibacillus proteolyticum sp. nov. a protease producing bacterium isolated from ocean sediments of Laizhou Bay.</title>
        <authorList>
            <person name="Li Y."/>
        </authorList>
    </citation>
    <scope>NUCLEOTIDE SEQUENCE [LARGE SCALE GENOMIC DNA]</scope>
    <source>
        <strain evidence="8 9">22-7</strain>
    </source>
</reference>
<keyword evidence="2" id="KW-1003">Cell membrane</keyword>